<organism evidence="2 3">
    <name type="scientific">Luteimonas kalidii</name>
    <dbReference type="NCBI Taxonomy" id="3042025"/>
    <lineage>
        <taxon>Bacteria</taxon>
        <taxon>Pseudomonadati</taxon>
        <taxon>Pseudomonadota</taxon>
        <taxon>Gammaproteobacteria</taxon>
        <taxon>Lysobacterales</taxon>
        <taxon>Lysobacteraceae</taxon>
        <taxon>Luteimonas</taxon>
    </lineage>
</organism>
<dbReference type="RefSeq" id="WP_280577729.1">
    <property type="nucleotide sequence ID" value="NZ_JARXRO010000014.1"/>
</dbReference>
<dbReference type="GO" id="GO:0016740">
    <property type="term" value="F:transferase activity"/>
    <property type="evidence" value="ECO:0007669"/>
    <property type="project" value="UniProtKB-KW"/>
</dbReference>
<gene>
    <name evidence="2" type="ORF">QFW81_05925</name>
</gene>
<reference evidence="2 3" key="1">
    <citation type="submission" date="2023-04" db="EMBL/GenBank/DDBJ databases">
        <title>Luteimonas sp. M1R5S59.</title>
        <authorList>
            <person name="Sun J.-Q."/>
        </authorList>
    </citation>
    <scope>NUCLEOTIDE SEQUENCE [LARGE SCALE GENOMIC DNA]</scope>
    <source>
        <strain evidence="2 3">M1R5S59</strain>
    </source>
</reference>
<evidence type="ECO:0000313" key="3">
    <source>
        <dbReference type="Proteomes" id="UP001156873"/>
    </source>
</evidence>
<feature type="domain" description="Polysaccharide pyruvyl transferase" evidence="1">
    <location>
        <begin position="24"/>
        <end position="217"/>
    </location>
</feature>
<accession>A0ABT6JRZ8</accession>
<comment type="caution">
    <text evidence="2">The sequence shown here is derived from an EMBL/GenBank/DDBJ whole genome shotgun (WGS) entry which is preliminary data.</text>
</comment>
<dbReference type="InterPro" id="IPR007345">
    <property type="entry name" value="Polysacch_pyruvyl_Trfase"/>
</dbReference>
<sequence length="275" mass="30785">MSRDDRTTRIRIIGDHSDYHCGSAAAYQSILAACRLSGCVVGEESDYDVLVVNGEGSMHHDSPSCRRKLAEIGAATARGKRVQLVNTVWQENSAAAAEVLRSCERVVVREVLSQQELERSGVCSEVMIDQSFFLPIDVASPVVDFGGDIVLTDFFSRDLGTFAKVTTQWTWSVPYIQMHEWTWSSLVRSLPSAKVLVTGRHHAMYAACRARVPFLVLKGNTHKIEGLLASSGVEIPVFQTYPELRQALRSNAWKQYDFAALFDWMEAQQPWRLNT</sequence>
<name>A0ABT6JRZ8_9GAMM</name>
<dbReference type="Proteomes" id="UP001156873">
    <property type="component" value="Unassembled WGS sequence"/>
</dbReference>
<proteinExistence type="predicted"/>
<protein>
    <submittedName>
        <fullName evidence="2">Polysaccharide pyruvyl transferase family protein</fullName>
    </submittedName>
</protein>
<dbReference type="Pfam" id="PF04230">
    <property type="entry name" value="PS_pyruv_trans"/>
    <property type="match status" value="1"/>
</dbReference>
<keyword evidence="2" id="KW-0808">Transferase</keyword>
<evidence type="ECO:0000259" key="1">
    <source>
        <dbReference type="Pfam" id="PF04230"/>
    </source>
</evidence>
<dbReference type="EMBL" id="JARXRO010000014">
    <property type="protein sequence ID" value="MDH5833464.1"/>
    <property type="molecule type" value="Genomic_DNA"/>
</dbReference>
<keyword evidence="3" id="KW-1185">Reference proteome</keyword>
<evidence type="ECO:0000313" key="2">
    <source>
        <dbReference type="EMBL" id="MDH5833464.1"/>
    </source>
</evidence>
<dbReference type="PROSITE" id="PS51257">
    <property type="entry name" value="PROKAR_LIPOPROTEIN"/>
    <property type="match status" value="1"/>
</dbReference>